<protein>
    <submittedName>
        <fullName evidence="1">MEI1</fullName>
    </submittedName>
</protein>
<evidence type="ECO:0000313" key="1">
    <source>
        <dbReference type="EMBL" id="OWK04052.1"/>
    </source>
</evidence>
<proteinExistence type="predicted"/>
<dbReference type="InterPro" id="IPR011989">
    <property type="entry name" value="ARM-like"/>
</dbReference>
<organism evidence="1 2">
    <name type="scientific">Cervus elaphus hippelaphus</name>
    <name type="common">European red deer</name>
    <dbReference type="NCBI Taxonomy" id="46360"/>
    <lineage>
        <taxon>Eukaryota</taxon>
        <taxon>Metazoa</taxon>
        <taxon>Chordata</taxon>
        <taxon>Craniata</taxon>
        <taxon>Vertebrata</taxon>
        <taxon>Euteleostomi</taxon>
        <taxon>Mammalia</taxon>
        <taxon>Eutheria</taxon>
        <taxon>Laurasiatheria</taxon>
        <taxon>Artiodactyla</taxon>
        <taxon>Ruminantia</taxon>
        <taxon>Pecora</taxon>
        <taxon>Cervidae</taxon>
        <taxon>Cervinae</taxon>
        <taxon>Cervus</taxon>
    </lineage>
</organism>
<gene>
    <name evidence="1" type="ORF">Celaphus_00013744</name>
</gene>
<comment type="caution">
    <text evidence="1">The sequence shown here is derived from an EMBL/GenBank/DDBJ whole genome shotgun (WGS) entry which is preliminary data.</text>
</comment>
<dbReference type="EMBL" id="MKHE01000022">
    <property type="protein sequence ID" value="OWK04052.1"/>
    <property type="molecule type" value="Genomic_DNA"/>
</dbReference>
<dbReference type="SUPFAM" id="SSF48371">
    <property type="entry name" value="ARM repeat"/>
    <property type="match status" value="1"/>
</dbReference>
<accession>A0A212CDT5</accession>
<dbReference type="PANTHER" id="PTHR12044">
    <property type="entry name" value="BCL2 INTERACTING MEDIATOR OF CELL DEATH"/>
    <property type="match status" value="1"/>
</dbReference>
<dbReference type="OrthoDB" id="10015792at2759"/>
<name>A0A212CDT5_CEREH</name>
<reference evidence="1 2" key="1">
    <citation type="journal article" date="2018" name="Mol. Genet. Genomics">
        <title>The red deer Cervus elaphus genome CerEla1.0: sequencing, annotating, genes, and chromosomes.</title>
        <authorList>
            <person name="Bana N.A."/>
            <person name="Nyiri A."/>
            <person name="Nagy J."/>
            <person name="Frank K."/>
            <person name="Nagy T."/>
            <person name="Steger V."/>
            <person name="Schiller M."/>
            <person name="Lakatos P."/>
            <person name="Sugar L."/>
            <person name="Horn P."/>
            <person name="Barta E."/>
            <person name="Orosz L."/>
        </authorList>
    </citation>
    <scope>NUCLEOTIDE SEQUENCE [LARGE SCALE GENOMIC DNA]</scope>
    <source>
        <strain evidence="1">Hungarian</strain>
    </source>
</reference>
<dbReference type="InterPro" id="IPR016024">
    <property type="entry name" value="ARM-type_fold"/>
</dbReference>
<sequence>MLMLVRKKHVLSGFRDALMKHASLVVQLVAQDQRVCIHFISMLFGLLCNVEDGSITDLCIEGKLLLSRDETLQVASAQCITAVLVHSPAKHALAFILADIPEFLFEHLSSSSEVLVWSCYNCLILLAEEPLFFSKCHTVYGIESVVRSLQGSLRMNNTELHKQGLLLFAEILTRQPEEIKLFTSSAMCRDAGHALREAVSSPVLEVAAEALKAISAFLRKDHQSALPVLYKELKALVKAMLSRCADLSQTPLNWRPLGHASNRNSERAILRRGKFLLSTLEGFRNACRLAMEFQREPSAQENPFTAPSAEKEDTLEAFSEFLLSACDSLCIPMVMRYSEQATHPAVMEVFLSVLHSLFVIVPHMKEKFSKKLGRPQATASSFIRLALELKARFCSGLSHSALNQVCSSFLYYMCINLLSAPEKTGPPSQEGAFSLFILCLQAVVGAIRKFLEDTPDLHRVYTHHPLLLRLFLLHPELMRRFGHRVLELWFSWEESSCEELDGVPSAGQPTLPASVAALFHMLRSSPSILLILLDLICSSPMDIARKVLIILKTFLRRNEDVQVGGLIRGHFLMILQHLLVEHGSSPSGGQPVATAGMFRSEGRSLKSGPLYCDEVHQTLSVELDQVLKALSVPKKKAALLSGAQSLPAPEDTVLSPLGTSQVLSLVIGLQNLLVQVQSMGLLTDHSMAQTLQASLESLSLRASLAQPPLQDMLCLGGVSVSLSHIRD</sequence>
<dbReference type="PANTHER" id="PTHR12044:SF10">
    <property type="entry name" value="MEIOSIS INHIBITOR PROTEIN 1"/>
    <property type="match status" value="1"/>
</dbReference>
<dbReference type="GO" id="GO:0007127">
    <property type="term" value="P:meiosis I"/>
    <property type="evidence" value="ECO:0007669"/>
    <property type="project" value="TreeGrafter"/>
</dbReference>
<keyword evidence="2" id="KW-1185">Reference proteome</keyword>
<evidence type="ECO:0000313" key="2">
    <source>
        <dbReference type="Proteomes" id="UP000242450"/>
    </source>
</evidence>
<dbReference type="InterPro" id="IPR052133">
    <property type="entry name" value="Immune_Signaling-Apoptosis_Reg"/>
</dbReference>
<dbReference type="AlphaFoldDB" id="A0A212CDT5"/>
<dbReference type="Gene3D" id="1.25.10.10">
    <property type="entry name" value="Leucine-rich Repeat Variant"/>
    <property type="match status" value="1"/>
</dbReference>
<dbReference type="Proteomes" id="UP000242450">
    <property type="component" value="Chromosome 22"/>
</dbReference>